<sequence length="46" mass="5462">MWQFIKSQFKGVNFLNLQELHQRVQHELAQMSSELISSLKDGCFKH</sequence>
<dbReference type="EMBL" id="CP024785">
    <property type="protein sequence ID" value="AUB42411.1"/>
    <property type="molecule type" value="Genomic_DNA"/>
</dbReference>
<dbReference type="KEGG" id="nfl:COO91_08539"/>
<proteinExistence type="predicted"/>
<name>A0A2K8T418_9NOSO</name>
<protein>
    <recommendedName>
        <fullName evidence="3">Transposase</fullName>
    </recommendedName>
</protein>
<evidence type="ECO:0008006" key="3">
    <source>
        <dbReference type="Google" id="ProtNLM"/>
    </source>
</evidence>
<reference evidence="1 2" key="1">
    <citation type="submission" date="2017-11" db="EMBL/GenBank/DDBJ databases">
        <title>Complete genome of a free-living desiccation-tolerant cyanobacterium and its photosynthetic adaptation to extreme terrestrial habitat.</title>
        <authorList>
            <person name="Shang J."/>
        </authorList>
    </citation>
    <scope>NUCLEOTIDE SEQUENCE [LARGE SCALE GENOMIC DNA]</scope>
    <source>
        <strain evidence="1 2">CCNUN1</strain>
    </source>
</reference>
<accession>A0A2K8T418</accession>
<dbReference type="Proteomes" id="UP000232003">
    <property type="component" value="Chromosome"/>
</dbReference>
<keyword evidence="2" id="KW-1185">Reference proteome</keyword>
<dbReference type="AlphaFoldDB" id="A0A2K8T418"/>
<evidence type="ECO:0000313" key="1">
    <source>
        <dbReference type="EMBL" id="AUB42411.1"/>
    </source>
</evidence>
<organism evidence="1 2">
    <name type="scientific">Nostoc flagelliforme CCNUN1</name>
    <dbReference type="NCBI Taxonomy" id="2038116"/>
    <lineage>
        <taxon>Bacteria</taxon>
        <taxon>Bacillati</taxon>
        <taxon>Cyanobacteriota</taxon>
        <taxon>Cyanophyceae</taxon>
        <taxon>Nostocales</taxon>
        <taxon>Nostocaceae</taxon>
        <taxon>Nostoc</taxon>
    </lineage>
</organism>
<evidence type="ECO:0000313" key="2">
    <source>
        <dbReference type="Proteomes" id="UP000232003"/>
    </source>
</evidence>
<gene>
    <name evidence="1" type="ORF">COO91_08539</name>
</gene>